<reference evidence="3" key="1">
    <citation type="submission" date="2017-02" db="UniProtKB">
        <authorList>
            <consortium name="WormBaseParasite"/>
        </authorList>
    </citation>
    <scope>IDENTIFICATION</scope>
</reference>
<organism evidence="2 3">
    <name type="scientific">Strongyloides papillosus</name>
    <name type="common">Intestinal threadworm</name>
    <dbReference type="NCBI Taxonomy" id="174720"/>
    <lineage>
        <taxon>Eukaryota</taxon>
        <taxon>Metazoa</taxon>
        <taxon>Ecdysozoa</taxon>
        <taxon>Nematoda</taxon>
        <taxon>Chromadorea</taxon>
        <taxon>Rhabditida</taxon>
        <taxon>Tylenchina</taxon>
        <taxon>Panagrolaimomorpha</taxon>
        <taxon>Strongyloidoidea</taxon>
        <taxon>Strongyloididae</taxon>
        <taxon>Strongyloides</taxon>
    </lineage>
</organism>
<feature type="compositionally biased region" description="Polar residues" evidence="1">
    <location>
        <begin position="37"/>
        <end position="50"/>
    </location>
</feature>
<feature type="compositionally biased region" description="Low complexity" evidence="1">
    <location>
        <begin position="524"/>
        <end position="533"/>
    </location>
</feature>
<feature type="compositionally biased region" description="Basic and acidic residues" evidence="1">
    <location>
        <begin position="290"/>
        <end position="311"/>
    </location>
</feature>
<feature type="compositionally biased region" description="Polar residues" evidence="1">
    <location>
        <begin position="455"/>
        <end position="464"/>
    </location>
</feature>
<feature type="compositionally biased region" description="Basic and acidic residues" evidence="1">
    <location>
        <begin position="53"/>
        <end position="83"/>
    </location>
</feature>
<evidence type="ECO:0000313" key="2">
    <source>
        <dbReference type="Proteomes" id="UP000046392"/>
    </source>
</evidence>
<feature type="compositionally biased region" description="Basic and acidic residues" evidence="1">
    <location>
        <begin position="465"/>
        <end position="474"/>
    </location>
</feature>
<evidence type="ECO:0000313" key="3">
    <source>
        <dbReference type="WBParaSite" id="SPAL_0000019000.1"/>
    </source>
</evidence>
<feature type="compositionally biased region" description="Low complexity" evidence="1">
    <location>
        <begin position="312"/>
        <end position="327"/>
    </location>
</feature>
<feature type="region of interest" description="Disordered" evidence="1">
    <location>
        <begin position="237"/>
        <end position="556"/>
    </location>
</feature>
<feature type="compositionally biased region" description="Basic and acidic residues" evidence="1">
    <location>
        <begin position="501"/>
        <end position="518"/>
    </location>
</feature>
<accession>A0A0N5B288</accession>
<name>A0A0N5B288_STREA</name>
<dbReference type="Proteomes" id="UP000046392">
    <property type="component" value="Unplaced"/>
</dbReference>
<feature type="compositionally biased region" description="Basic residues" evidence="1">
    <location>
        <begin position="118"/>
        <end position="127"/>
    </location>
</feature>
<feature type="region of interest" description="Disordered" evidence="1">
    <location>
        <begin position="1"/>
        <end position="165"/>
    </location>
</feature>
<feature type="compositionally biased region" description="Basic and acidic residues" evidence="1">
    <location>
        <begin position="106"/>
        <end position="117"/>
    </location>
</feature>
<keyword evidence="2" id="KW-1185">Reference proteome</keyword>
<feature type="compositionally biased region" description="Basic and acidic residues" evidence="1">
    <location>
        <begin position="329"/>
        <end position="342"/>
    </location>
</feature>
<feature type="compositionally biased region" description="Basic and acidic residues" evidence="1">
    <location>
        <begin position="1"/>
        <end position="16"/>
    </location>
</feature>
<feature type="compositionally biased region" description="Basic and acidic residues" evidence="1">
    <location>
        <begin position="349"/>
        <end position="404"/>
    </location>
</feature>
<dbReference type="WBParaSite" id="SPAL_0000019000.1">
    <property type="protein sequence ID" value="SPAL_0000019000.1"/>
    <property type="gene ID" value="SPAL_0000019000"/>
</dbReference>
<sequence length="556" mass="62636">MVTKNSSKELKNDRASSRVGVVNREEVKSRNIDKRSSTGTQVPHGQNSIFSDFEEKTQFLPPDSEKATSKRDGLADKSLKDTSAKSFSHLENSKDQVIFQKNSKKEKKEVSGKEVKSKKEKLRKKKSKSLDSDRRENDSLKDRVKASDKELPVSKSPASVKDGLKEKTVISMKEVESSRRDNNDELRMKKSVYVMDEKFTKGVSVKENKSTKDKPMEGSVKKNLHSDYIDGVQMKTKSIKSGKTRSGILKVHSKNIDGGNSCSEKSLKKEQKVKKSFKLGLSGASPDVKVTSKKESSIKDSKSKKEIDTRVRSTTNTSKKVSSNISKSSRRDQDKKKVDKSKVSSKKQSVRDSELSGKEQKQKLKEDKKEIKLKPSGEKKSTRSFKKGDHEASKDRSKKSEKGKTFKLNDSSISEKGKVEHKESSKKENLESSLKGKVDSSKKKISKNNNDGKLINNSKKQTSGDSRKIGRSSRESSLPNAPEVKIIDDSDFAKNMGKAMELFDKRNKEKLRSKAKKDEDEDPQSNQKTSNTSNKKRKSVRRSLKKMSKKMFTKKQ</sequence>
<evidence type="ECO:0000256" key="1">
    <source>
        <dbReference type="SAM" id="MobiDB-lite"/>
    </source>
</evidence>
<dbReference type="AlphaFoldDB" id="A0A0N5B288"/>
<feature type="compositionally biased region" description="Basic and acidic residues" evidence="1">
    <location>
        <begin position="23"/>
        <end position="36"/>
    </location>
</feature>
<feature type="compositionally biased region" description="Basic residues" evidence="1">
    <location>
        <begin position="534"/>
        <end position="556"/>
    </location>
</feature>
<feature type="compositionally biased region" description="Basic and acidic residues" evidence="1">
    <location>
        <begin position="128"/>
        <end position="152"/>
    </location>
</feature>
<protein>
    <submittedName>
        <fullName evidence="3">ENHANCER OF AG-4 protein 2-like</fullName>
    </submittedName>
</protein>
<proteinExistence type="predicted"/>
<feature type="compositionally biased region" description="Basic and acidic residues" evidence="1">
    <location>
        <begin position="413"/>
        <end position="442"/>
    </location>
</feature>